<keyword evidence="7" id="KW-0406">Ion transport</keyword>
<keyword evidence="4" id="KW-1003">Cell membrane</keyword>
<gene>
    <name evidence="11" type="ordered locus">Acid_3740</name>
</gene>
<dbReference type="OrthoDB" id="9776324at2"/>
<evidence type="ECO:0000256" key="3">
    <source>
        <dbReference type="ARBA" id="ARBA00022449"/>
    </source>
</evidence>
<organism evidence="11">
    <name type="scientific">Solibacter usitatus (strain Ellin6076)</name>
    <dbReference type="NCBI Taxonomy" id="234267"/>
    <lineage>
        <taxon>Bacteria</taxon>
        <taxon>Pseudomonadati</taxon>
        <taxon>Acidobacteriota</taxon>
        <taxon>Terriglobia</taxon>
        <taxon>Bryobacterales</taxon>
        <taxon>Solibacteraceae</taxon>
        <taxon>Candidatus Solibacter</taxon>
    </lineage>
</organism>
<dbReference type="InterPro" id="IPR002528">
    <property type="entry name" value="MATE_fam"/>
</dbReference>
<feature type="transmembrane region" description="Helical" evidence="10">
    <location>
        <begin position="79"/>
        <end position="100"/>
    </location>
</feature>
<feature type="transmembrane region" description="Helical" evidence="10">
    <location>
        <begin position="259"/>
        <end position="282"/>
    </location>
</feature>
<dbReference type="InParanoid" id="Q01NA7"/>
<evidence type="ECO:0000256" key="1">
    <source>
        <dbReference type="ARBA" id="ARBA00004651"/>
    </source>
</evidence>
<evidence type="ECO:0000256" key="7">
    <source>
        <dbReference type="ARBA" id="ARBA00023065"/>
    </source>
</evidence>
<dbReference type="PANTHER" id="PTHR43298">
    <property type="entry name" value="MULTIDRUG RESISTANCE PROTEIN NORM-RELATED"/>
    <property type="match status" value="1"/>
</dbReference>
<evidence type="ECO:0000256" key="10">
    <source>
        <dbReference type="SAM" id="Phobius"/>
    </source>
</evidence>
<dbReference type="STRING" id="234267.Acid_3740"/>
<feature type="transmembrane region" description="Helical" evidence="10">
    <location>
        <begin position="340"/>
        <end position="362"/>
    </location>
</feature>
<dbReference type="CDD" id="cd13139">
    <property type="entry name" value="MATE_like_14"/>
    <property type="match status" value="1"/>
</dbReference>
<dbReference type="GO" id="GO:0015297">
    <property type="term" value="F:antiporter activity"/>
    <property type="evidence" value="ECO:0007669"/>
    <property type="project" value="UniProtKB-KW"/>
</dbReference>
<evidence type="ECO:0000256" key="5">
    <source>
        <dbReference type="ARBA" id="ARBA00022692"/>
    </source>
</evidence>
<dbReference type="GO" id="GO:0006811">
    <property type="term" value="P:monoatomic ion transport"/>
    <property type="evidence" value="ECO:0007669"/>
    <property type="project" value="UniProtKB-KW"/>
</dbReference>
<evidence type="ECO:0000256" key="8">
    <source>
        <dbReference type="ARBA" id="ARBA00023136"/>
    </source>
</evidence>
<dbReference type="FunCoup" id="Q01NA7">
    <property type="interactions" value="110"/>
</dbReference>
<reference evidence="11" key="1">
    <citation type="submission" date="2006-10" db="EMBL/GenBank/DDBJ databases">
        <title>Complete sequence of Solibacter usitatus Ellin6076.</title>
        <authorList>
            <consortium name="US DOE Joint Genome Institute"/>
            <person name="Copeland A."/>
            <person name="Lucas S."/>
            <person name="Lapidus A."/>
            <person name="Barry K."/>
            <person name="Detter J.C."/>
            <person name="Glavina del Rio T."/>
            <person name="Hammon N."/>
            <person name="Israni S."/>
            <person name="Dalin E."/>
            <person name="Tice H."/>
            <person name="Pitluck S."/>
            <person name="Thompson L.S."/>
            <person name="Brettin T."/>
            <person name="Bruce D."/>
            <person name="Han C."/>
            <person name="Tapia R."/>
            <person name="Gilna P."/>
            <person name="Schmutz J."/>
            <person name="Larimer F."/>
            <person name="Land M."/>
            <person name="Hauser L."/>
            <person name="Kyrpides N."/>
            <person name="Mikhailova N."/>
            <person name="Janssen P.H."/>
            <person name="Kuske C.R."/>
            <person name="Richardson P."/>
        </authorList>
    </citation>
    <scope>NUCLEOTIDE SEQUENCE</scope>
    <source>
        <strain evidence="11">Ellin6076</strain>
    </source>
</reference>
<feature type="transmembrane region" description="Helical" evidence="10">
    <location>
        <begin position="215"/>
        <end position="238"/>
    </location>
</feature>
<evidence type="ECO:0000256" key="6">
    <source>
        <dbReference type="ARBA" id="ARBA00022989"/>
    </source>
</evidence>
<dbReference type="InterPro" id="IPR048279">
    <property type="entry name" value="MdtK-like"/>
</dbReference>
<proteinExistence type="predicted"/>
<dbReference type="InterPro" id="IPR050222">
    <property type="entry name" value="MATE_MdtK"/>
</dbReference>
<feature type="transmembrane region" description="Helical" evidence="10">
    <location>
        <begin position="302"/>
        <end position="328"/>
    </location>
</feature>
<dbReference type="NCBIfam" id="TIGR00797">
    <property type="entry name" value="matE"/>
    <property type="match status" value="1"/>
</dbReference>
<dbReference type="Pfam" id="PF01554">
    <property type="entry name" value="MatE"/>
    <property type="match status" value="2"/>
</dbReference>
<keyword evidence="3" id="KW-0050">Antiport</keyword>
<dbReference type="KEGG" id="sus:Acid_3740"/>
<evidence type="ECO:0000313" key="11">
    <source>
        <dbReference type="EMBL" id="ABJ84711.1"/>
    </source>
</evidence>
<feature type="transmembrane region" description="Helical" evidence="10">
    <location>
        <begin position="414"/>
        <end position="432"/>
    </location>
</feature>
<dbReference type="PIRSF" id="PIRSF006603">
    <property type="entry name" value="DinF"/>
    <property type="match status" value="1"/>
</dbReference>
<evidence type="ECO:0000256" key="4">
    <source>
        <dbReference type="ARBA" id="ARBA00022475"/>
    </source>
</evidence>
<protein>
    <recommendedName>
        <fullName evidence="9">Multidrug-efflux transporter</fullName>
    </recommendedName>
</protein>
<feature type="transmembrane region" description="Helical" evidence="10">
    <location>
        <begin position="38"/>
        <end position="64"/>
    </location>
</feature>
<feature type="transmembrane region" description="Helical" evidence="10">
    <location>
        <begin position="190"/>
        <end position="209"/>
    </location>
</feature>
<dbReference type="EMBL" id="CP000473">
    <property type="protein sequence ID" value="ABJ84711.1"/>
    <property type="molecule type" value="Genomic_DNA"/>
</dbReference>
<dbReference type="GO" id="GO:0042910">
    <property type="term" value="F:xenobiotic transmembrane transporter activity"/>
    <property type="evidence" value="ECO:0007669"/>
    <property type="project" value="InterPro"/>
</dbReference>
<sequence length="469" mass="49930">MQTTTQSQRRRHRNWRLLREAIAGTSQDFTQGSLTRGIALLAIPTILEMVMESTFGVVDAFWVARLGADSMAAVGLTEAVIVLVFAIAMGLAMAATATIARRIGEHDPEGASVAAVQAIGSGVALAIPLGIGGYVFAPQLLAFMHATPGVIATGTAYSRIILGGNLAIVMLFLINGIFRGSGDAAIAMRTLWMANLINMALDPCFIYGLGPFPRLGVTGAAVATTAGRSLGVLYQLYVLGSGRARVAIARRHLRIDWPVLRRLFGVARTAMVQYFIATASWLSLARINAGFGSDAVAGYSLAIRIILFALMPSWGICSAAATLVGQNLGANRPDRSERAVWLAGLYNMTFLSIVGIVFVAAAHRLVGLFNPSPGVAPFAVGCLQVVSLGYPFYAWGMIMEQSFNGAGDTVTPTCINFGCYWMFQIPLAWYLSRQLGPKGVYVAICAAESVLAIVSIALFRRGGWKKVVV</sequence>
<dbReference type="HOGENOM" id="CLU_012893_5_3_0"/>
<name>Q01NA7_SOLUE</name>
<keyword evidence="8 10" id="KW-0472">Membrane</keyword>
<feature type="transmembrane region" description="Helical" evidence="10">
    <location>
        <begin position="438"/>
        <end position="459"/>
    </location>
</feature>
<keyword evidence="5 10" id="KW-0812">Transmembrane</keyword>
<accession>Q01NA7</accession>
<comment type="subcellular location">
    <subcellularLocation>
        <location evidence="1">Cell membrane</location>
        <topology evidence="1">Multi-pass membrane protein</topology>
    </subcellularLocation>
</comment>
<evidence type="ECO:0000256" key="9">
    <source>
        <dbReference type="ARBA" id="ARBA00031636"/>
    </source>
</evidence>
<feature type="transmembrane region" description="Helical" evidence="10">
    <location>
        <begin position="112"/>
        <end position="136"/>
    </location>
</feature>
<evidence type="ECO:0000256" key="2">
    <source>
        <dbReference type="ARBA" id="ARBA00022448"/>
    </source>
</evidence>
<dbReference type="PANTHER" id="PTHR43298:SF2">
    <property type="entry name" value="FMN_FAD EXPORTER YEEO-RELATED"/>
    <property type="match status" value="1"/>
</dbReference>
<dbReference type="AlphaFoldDB" id="Q01NA7"/>
<keyword evidence="6 10" id="KW-1133">Transmembrane helix</keyword>
<keyword evidence="2" id="KW-0813">Transport</keyword>
<feature type="transmembrane region" description="Helical" evidence="10">
    <location>
        <begin position="374"/>
        <end position="393"/>
    </location>
</feature>
<dbReference type="GO" id="GO:0005886">
    <property type="term" value="C:plasma membrane"/>
    <property type="evidence" value="ECO:0007669"/>
    <property type="project" value="UniProtKB-SubCell"/>
</dbReference>
<dbReference type="eggNOG" id="COG0534">
    <property type="taxonomic scope" value="Bacteria"/>
</dbReference>
<feature type="transmembrane region" description="Helical" evidence="10">
    <location>
        <begin position="156"/>
        <end position="178"/>
    </location>
</feature>